<dbReference type="InterPro" id="IPR005094">
    <property type="entry name" value="Endonuclease_MobA/VirD2"/>
</dbReference>
<evidence type="ECO:0000313" key="4">
    <source>
        <dbReference type="Proteomes" id="UP001550628"/>
    </source>
</evidence>
<evidence type="ECO:0000313" key="3">
    <source>
        <dbReference type="EMBL" id="MEU1956803.1"/>
    </source>
</evidence>
<feature type="region of interest" description="Disordered" evidence="1">
    <location>
        <begin position="622"/>
        <end position="698"/>
    </location>
</feature>
<feature type="region of interest" description="Disordered" evidence="1">
    <location>
        <begin position="572"/>
        <end position="607"/>
    </location>
</feature>
<feature type="compositionally biased region" description="Basic and acidic residues" evidence="1">
    <location>
        <begin position="588"/>
        <end position="607"/>
    </location>
</feature>
<gene>
    <name evidence="3" type="ORF">ABZ510_33750</name>
</gene>
<evidence type="ECO:0000259" key="2">
    <source>
        <dbReference type="Pfam" id="PF03432"/>
    </source>
</evidence>
<dbReference type="Pfam" id="PF03432">
    <property type="entry name" value="Relaxase"/>
    <property type="match status" value="1"/>
</dbReference>
<protein>
    <submittedName>
        <fullName evidence="3">Relaxase/mobilization nuclease domain-containing protein</fullName>
    </submittedName>
</protein>
<feature type="domain" description="MobA/VirD2-like nuclease" evidence="2">
    <location>
        <begin position="70"/>
        <end position="198"/>
    </location>
</feature>
<dbReference type="Proteomes" id="UP001550628">
    <property type="component" value="Unassembled WGS sequence"/>
</dbReference>
<proteinExistence type="predicted"/>
<comment type="caution">
    <text evidence="3">The sequence shown here is derived from an EMBL/GenBank/DDBJ whole genome shotgun (WGS) entry which is preliminary data.</text>
</comment>
<sequence>MMPNIVKGSDLGGLMRYLAGPGRANEHTNPKILAGDLVTMAVYAGSIDVPRATELAKYLDSPRQTVLRGQPVLATNYRKAYALIDEGMERKAAFEEATKDQNAWHCALSLDPREGQLSEEKWAAIARRFMAEMGFTDRPDGTPDVRWATVHHGLTKQGGDHIHIAMSVVRPDGSLADVRRDWPRSQEAAGVLEREFGLKVLSSREELSTEQATRPDERARAERVGALETDREALRRRVRAAAVASENEAEFVRALKDEGIVVRPRYAKGGTEEVTGYAVRMAVQTDRDTGQPVKPIWYSGGQLGKDLTLSAMRSWTGWVESDESRESALAEWGQAMTTRSGRALRPSALDERAAIDQLAQWSAAMREIPVGDREAWARAASQTAGLFAAASLRTETAPGPLDQLARQLARAAQLPAHQRRPRPVQGTGPASVARMLLTTQKKSRREENVELVLALTECLLTVADMLAETKRAKTAAAMTAQAQRALTEIHMRAVGIDPNRPHTQAPGSPPWVAAARAEIVVQRLDRDAAETQIESMTQTWRAARISMRAFDTAQVDEFGHVLKAGEGVKAVRMRSFGPPTPLANADRATQRERDRIAAEADARKTKRDVDIKETIARMAEIRRANSRPFDPSRVRSADLSGSDYDTTADHPGTKSRRGSRTPEPETSRSKSRDQQQNHSIRPPRPPQYGRDNGRGFER</sequence>
<accession>A0ABV2X0Z5</accession>
<evidence type="ECO:0000256" key="1">
    <source>
        <dbReference type="SAM" id="MobiDB-lite"/>
    </source>
</evidence>
<keyword evidence="4" id="KW-1185">Reference proteome</keyword>
<dbReference type="EMBL" id="JBEYBF010000045">
    <property type="protein sequence ID" value="MEU1956803.1"/>
    <property type="molecule type" value="Genomic_DNA"/>
</dbReference>
<feature type="compositionally biased region" description="Basic and acidic residues" evidence="1">
    <location>
        <begin position="660"/>
        <end position="675"/>
    </location>
</feature>
<name>A0ABV2X0Z5_9NOCA</name>
<organism evidence="3 4">
    <name type="scientific">Nocardia rhamnosiphila</name>
    <dbReference type="NCBI Taxonomy" id="426716"/>
    <lineage>
        <taxon>Bacteria</taxon>
        <taxon>Bacillati</taxon>
        <taxon>Actinomycetota</taxon>
        <taxon>Actinomycetes</taxon>
        <taxon>Mycobacteriales</taxon>
        <taxon>Nocardiaceae</taxon>
        <taxon>Nocardia</taxon>
    </lineage>
</organism>
<reference evidence="3 4" key="1">
    <citation type="submission" date="2024-06" db="EMBL/GenBank/DDBJ databases">
        <title>The Natural Products Discovery Center: Release of the First 8490 Sequenced Strains for Exploring Actinobacteria Biosynthetic Diversity.</title>
        <authorList>
            <person name="Kalkreuter E."/>
            <person name="Kautsar S.A."/>
            <person name="Yang D."/>
            <person name="Bader C.D."/>
            <person name="Teijaro C.N."/>
            <person name="Fluegel L."/>
            <person name="Davis C.M."/>
            <person name="Simpson J.R."/>
            <person name="Lauterbach L."/>
            <person name="Steele A.D."/>
            <person name="Gui C."/>
            <person name="Meng S."/>
            <person name="Li G."/>
            <person name="Viehrig K."/>
            <person name="Ye F."/>
            <person name="Su P."/>
            <person name="Kiefer A.F."/>
            <person name="Nichols A."/>
            <person name="Cepeda A.J."/>
            <person name="Yan W."/>
            <person name="Fan B."/>
            <person name="Jiang Y."/>
            <person name="Adhikari A."/>
            <person name="Zheng C.-J."/>
            <person name="Schuster L."/>
            <person name="Cowan T.M."/>
            <person name="Smanski M.J."/>
            <person name="Chevrette M.G."/>
            <person name="De Carvalho L.P.S."/>
            <person name="Shen B."/>
        </authorList>
    </citation>
    <scope>NUCLEOTIDE SEQUENCE [LARGE SCALE GENOMIC DNA]</scope>
    <source>
        <strain evidence="3 4">NPDC019708</strain>
    </source>
</reference>
<dbReference type="RefSeq" id="WP_356959883.1">
    <property type="nucleotide sequence ID" value="NZ_JBEYBD010000037.1"/>
</dbReference>